<dbReference type="Gene3D" id="3.40.50.1820">
    <property type="entry name" value="alpha/beta hydrolase"/>
    <property type="match status" value="1"/>
</dbReference>
<dbReference type="OrthoDB" id="414698at2759"/>
<dbReference type="InterPro" id="IPR005645">
    <property type="entry name" value="FSH-like_dom"/>
</dbReference>
<dbReference type="GO" id="GO:0019748">
    <property type="term" value="P:secondary metabolic process"/>
    <property type="evidence" value="ECO:0007669"/>
    <property type="project" value="TreeGrafter"/>
</dbReference>
<dbReference type="PANTHER" id="PTHR48070:SF4">
    <property type="entry name" value="ESTERASE ALNB"/>
    <property type="match status" value="1"/>
</dbReference>
<comment type="caution">
    <text evidence="3">The sequence shown here is derived from an EMBL/GenBank/DDBJ whole genome shotgun (WGS) entry which is preliminary data.</text>
</comment>
<dbReference type="InterPro" id="IPR029058">
    <property type="entry name" value="AB_hydrolase_fold"/>
</dbReference>
<dbReference type="EMBL" id="CAJVOS010000016">
    <property type="protein sequence ID" value="CAG8043863.1"/>
    <property type="molecule type" value="Genomic_DNA"/>
</dbReference>
<dbReference type="AlphaFoldDB" id="A0A9W4HI53"/>
<sequence length="279" mass="30948">MRILCLHGSGMSPDIMKAQMSTLRELCDPSWEFHFLAGRITCPPAPGVQHLPGPYLCYSADFDPVSVRAAQVLVQKEFETQGPFDGVLGFSAGAAILAGYLLNQRTRYPGKPLPVQFAVFCSAVPIVSTDPVYYQALYGSLSSEEEQMIRSGQLDQILKLREPIRTAVKAVATVTDTLKSILNNPPTHFLDRQPLEIPCPVHPDVYKARLNIPTLHIRGKKEPRSLKECALVLESFCSPSLRRTLEHRTPHSLPTSRAEVEDMLAAMEEVVGSDRRARL</sequence>
<accession>A0A9W4HI53</accession>
<dbReference type="Pfam" id="PF03959">
    <property type="entry name" value="FSH1"/>
    <property type="match status" value="1"/>
</dbReference>
<name>A0A9W4HI53_PENOL</name>
<dbReference type="GO" id="GO:0005737">
    <property type="term" value="C:cytoplasm"/>
    <property type="evidence" value="ECO:0007669"/>
    <property type="project" value="TreeGrafter"/>
</dbReference>
<dbReference type="Proteomes" id="UP001153618">
    <property type="component" value="Unassembled WGS sequence"/>
</dbReference>
<dbReference type="InterPro" id="IPR050593">
    <property type="entry name" value="LovG"/>
</dbReference>
<protein>
    <recommendedName>
        <fullName evidence="2">Serine hydrolase domain-containing protein</fullName>
    </recommendedName>
</protein>
<gene>
    <name evidence="3" type="ORF">POLS_LOCUS3060</name>
</gene>
<dbReference type="GO" id="GO:0016787">
    <property type="term" value="F:hydrolase activity"/>
    <property type="evidence" value="ECO:0007669"/>
    <property type="project" value="UniProtKB-KW"/>
</dbReference>
<dbReference type="GO" id="GO:0072330">
    <property type="term" value="P:monocarboxylic acid biosynthetic process"/>
    <property type="evidence" value="ECO:0007669"/>
    <property type="project" value="UniProtKB-ARBA"/>
</dbReference>
<dbReference type="SUPFAM" id="SSF53474">
    <property type="entry name" value="alpha/beta-Hydrolases"/>
    <property type="match status" value="1"/>
</dbReference>
<feature type="domain" description="Serine hydrolase" evidence="2">
    <location>
        <begin position="1"/>
        <end position="262"/>
    </location>
</feature>
<evidence type="ECO:0000259" key="2">
    <source>
        <dbReference type="Pfam" id="PF03959"/>
    </source>
</evidence>
<evidence type="ECO:0000313" key="4">
    <source>
        <dbReference type="Proteomes" id="UP001153618"/>
    </source>
</evidence>
<keyword evidence="1" id="KW-0378">Hydrolase</keyword>
<evidence type="ECO:0000256" key="1">
    <source>
        <dbReference type="ARBA" id="ARBA00022801"/>
    </source>
</evidence>
<dbReference type="GO" id="GO:0017000">
    <property type="term" value="P:antibiotic biosynthetic process"/>
    <property type="evidence" value="ECO:0007669"/>
    <property type="project" value="UniProtKB-ARBA"/>
</dbReference>
<dbReference type="GO" id="GO:0005634">
    <property type="term" value="C:nucleus"/>
    <property type="evidence" value="ECO:0007669"/>
    <property type="project" value="TreeGrafter"/>
</dbReference>
<dbReference type="PANTHER" id="PTHR48070">
    <property type="entry name" value="ESTERASE OVCA2"/>
    <property type="match status" value="1"/>
</dbReference>
<reference evidence="3" key="1">
    <citation type="submission" date="2021-07" db="EMBL/GenBank/DDBJ databases">
        <authorList>
            <person name="Branca A.L. A."/>
        </authorList>
    </citation>
    <scope>NUCLEOTIDE SEQUENCE</scope>
</reference>
<proteinExistence type="predicted"/>
<evidence type="ECO:0000313" key="3">
    <source>
        <dbReference type="EMBL" id="CAG8043863.1"/>
    </source>
</evidence>
<organism evidence="3 4">
    <name type="scientific">Penicillium olsonii</name>
    <dbReference type="NCBI Taxonomy" id="99116"/>
    <lineage>
        <taxon>Eukaryota</taxon>
        <taxon>Fungi</taxon>
        <taxon>Dikarya</taxon>
        <taxon>Ascomycota</taxon>
        <taxon>Pezizomycotina</taxon>
        <taxon>Eurotiomycetes</taxon>
        <taxon>Eurotiomycetidae</taxon>
        <taxon>Eurotiales</taxon>
        <taxon>Aspergillaceae</taxon>
        <taxon>Penicillium</taxon>
    </lineage>
</organism>
<keyword evidence="4" id="KW-1185">Reference proteome</keyword>